<dbReference type="GO" id="GO:0006780">
    <property type="term" value="P:uroporphyrinogen III biosynthetic process"/>
    <property type="evidence" value="ECO:0007669"/>
    <property type="project" value="UniProtKB-UniRule"/>
</dbReference>
<dbReference type="EC" id="4.2.1.75" evidence="3 9"/>
<keyword evidence="12" id="KW-1185">Reference proteome</keyword>
<dbReference type="InterPro" id="IPR003754">
    <property type="entry name" value="4pyrrol_synth_uPrphyn_synth"/>
</dbReference>
<evidence type="ECO:0000256" key="3">
    <source>
        <dbReference type="ARBA" id="ARBA00013109"/>
    </source>
</evidence>
<gene>
    <name evidence="11" type="ORF">FHR87_002755</name>
</gene>
<dbReference type="Gene3D" id="3.40.50.10090">
    <property type="match status" value="2"/>
</dbReference>
<dbReference type="GO" id="GO:0004852">
    <property type="term" value="F:uroporphyrinogen-III synthase activity"/>
    <property type="evidence" value="ECO:0007669"/>
    <property type="project" value="UniProtKB-UniRule"/>
</dbReference>
<evidence type="ECO:0000256" key="2">
    <source>
        <dbReference type="ARBA" id="ARBA00008133"/>
    </source>
</evidence>
<protein>
    <recommendedName>
        <fullName evidence="7 9">Uroporphyrinogen-III synthase</fullName>
        <ecNumber evidence="3 9">4.2.1.75</ecNumber>
    </recommendedName>
</protein>
<comment type="pathway">
    <text evidence="1 9">Porphyrin-containing compound metabolism; protoporphyrin-IX biosynthesis; coproporphyrinogen-III from 5-aminolevulinate: step 3/4.</text>
</comment>
<evidence type="ECO:0000256" key="4">
    <source>
        <dbReference type="ARBA" id="ARBA00023239"/>
    </source>
</evidence>
<evidence type="ECO:0000256" key="1">
    <source>
        <dbReference type="ARBA" id="ARBA00004772"/>
    </source>
</evidence>
<dbReference type="InterPro" id="IPR039793">
    <property type="entry name" value="UROS/Hem4"/>
</dbReference>
<comment type="similarity">
    <text evidence="2 9">Belongs to the uroporphyrinogen-III synthase family.</text>
</comment>
<accession>A0A839T672</accession>
<proteinExistence type="inferred from homology"/>
<sequence>MTGWRLLLTRPADECKVLAGMLAEQGIHSSSLPLLAIEPLVETPEQRSLIMELDRYPAVIAISKPAARLGLELLDRYWPQPPYRQVWFTPGSASGAILADYGLAVCWPEDGDDSESLLEMPHLAEALAQPDPRVLLIKGEGGRELLADTLRARGVQVDTLILYRRRLPEYPSDILLQTIQAERLNGLAISSGQGLQYLQELAASTWPVLNRLTFFVPSSRVADMARQKGVGNVVACRGAGTPALLAALRETPVPAVS</sequence>
<comment type="function">
    <text evidence="6 9">Catalyzes cyclization of the linear tetrapyrrole, hydroxymethylbilane, to the macrocyclic uroporphyrinogen III.</text>
</comment>
<dbReference type="InterPro" id="IPR036108">
    <property type="entry name" value="4pyrrol_syn_uPrphyn_synt_sf"/>
</dbReference>
<keyword evidence="5 9" id="KW-0627">Porphyrin biosynthesis</keyword>
<dbReference type="GO" id="GO:0006782">
    <property type="term" value="P:protoporphyrinogen IX biosynthetic process"/>
    <property type="evidence" value="ECO:0007669"/>
    <property type="project" value="UniProtKB-UniRule"/>
</dbReference>
<evidence type="ECO:0000256" key="9">
    <source>
        <dbReference type="RuleBase" id="RU366031"/>
    </source>
</evidence>
<dbReference type="CDD" id="cd06578">
    <property type="entry name" value="HemD"/>
    <property type="match status" value="1"/>
</dbReference>
<evidence type="ECO:0000256" key="8">
    <source>
        <dbReference type="ARBA" id="ARBA00048617"/>
    </source>
</evidence>
<organism evidence="11 12">
    <name type="scientific">Azomonas macrocytogenes</name>
    <name type="common">Azotobacter macrocytogenes</name>
    <dbReference type="NCBI Taxonomy" id="69962"/>
    <lineage>
        <taxon>Bacteria</taxon>
        <taxon>Pseudomonadati</taxon>
        <taxon>Pseudomonadota</taxon>
        <taxon>Gammaproteobacteria</taxon>
        <taxon>Pseudomonadales</taxon>
        <taxon>Pseudomonadaceae</taxon>
        <taxon>Azomonas</taxon>
    </lineage>
</organism>
<reference evidence="11 12" key="1">
    <citation type="submission" date="2020-08" db="EMBL/GenBank/DDBJ databases">
        <title>Genomic Encyclopedia of Type Strains, Phase III (KMG-III): the genomes of soil and plant-associated and newly described type strains.</title>
        <authorList>
            <person name="Whitman W."/>
        </authorList>
    </citation>
    <scope>NUCLEOTIDE SEQUENCE [LARGE SCALE GENOMIC DNA]</scope>
    <source>
        <strain evidence="11 12">CECT 4462</strain>
    </source>
</reference>
<dbReference type="UniPathway" id="UPA00251">
    <property type="reaction ID" value="UER00320"/>
</dbReference>
<dbReference type="AlphaFoldDB" id="A0A839T672"/>
<evidence type="ECO:0000313" key="11">
    <source>
        <dbReference type="EMBL" id="MBB3104340.1"/>
    </source>
</evidence>
<evidence type="ECO:0000256" key="7">
    <source>
        <dbReference type="ARBA" id="ARBA00040167"/>
    </source>
</evidence>
<dbReference type="Pfam" id="PF02602">
    <property type="entry name" value="HEM4"/>
    <property type="match status" value="1"/>
</dbReference>
<name>A0A839T672_AZOMA</name>
<dbReference type="RefSeq" id="WP_183167216.1">
    <property type="nucleotide sequence ID" value="NZ_JACHXI010000014.1"/>
</dbReference>
<evidence type="ECO:0000313" key="12">
    <source>
        <dbReference type="Proteomes" id="UP000549250"/>
    </source>
</evidence>
<evidence type="ECO:0000259" key="10">
    <source>
        <dbReference type="Pfam" id="PF02602"/>
    </source>
</evidence>
<dbReference type="PANTHER" id="PTHR38042:SF1">
    <property type="entry name" value="UROPORPHYRINOGEN-III SYNTHASE, CHLOROPLASTIC"/>
    <property type="match status" value="1"/>
</dbReference>
<dbReference type="NCBIfam" id="NF004395">
    <property type="entry name" value="PRK05752.1"/>
    <property type="match status" value="1"/>
</dbReference>
<dbReference type="PANTHER" id="PTHR38042">
    <property type="entry name" value="UROPORPHYRINOGEN-III SYNTHASE, CHLOROPLASTIC"/>
    <property type="match status" value="1"/>
</dbReference>
<dbReference type="SUPFAM" id="SSF69618">
    <property type="entry name" value="HemD-like"/>
    <property type="match status" value="1"/>
</dbReference>
<comment type="catalytic activity">
    <reaction evidence="8 9">
        <text>hydroxymethylbilane = uroporphyrinogen III + H2O</text>
        <dbReference type="Rhea" id="RHEA:18965"/>
        <dbReference type="ChEBI" id="CHEBI:15377"/>
        <dbReference type="ChEBI" id="CHEBI:57308"/>
        <dbReference type="ChEBI" id="CHEBI:57845"/>
        <dbReference type="EC" id="4.2.1.75"/>
    </reaction>
</comment>
<feature type="domain" description="Tetrapyrrole biosynthesis uroporphyrinogen III synthase" evidence="10">
    <location>
        <begin position="17"/>
        <end position="244"/>
    </location>
</feature>
<dbReference type="Proteomes" id="UP000549250">
    <property type="component" value="Unassembled WGS sequence"/>
</dbReference>
<comment type="caution">
    <text evidence="11">The sequence shown here is derived from an EMBL/GenBank/DDBJ whole genome shotgun (WGS) entry which is preliminary data.</text>
</comment>
<evidence type="ECO:0000256" key="6">
    <source>
        <dbReference type="ARBA" id="ARBA00037589"/>
    </source>
</evidence>
<evidence type="ECO:0000256" key="5">
    <source>
        <dbReference type="ARBA" id="ARBA00023244"/>
    </source>
</evidence>
<dbReference type="EMBL" id="JACHXI010000014">
    <property type="protein sequence ID" value="MBB3104340.1"/>
    <property type="molecule type" value="Genomic_DNA"/>
</dbReference>
<keyword evidence="4 9" id="KW-0456">Lyase</keyword>